<accession>A0A9N9F1I8</accession>
<name>A0A9N9F1I8_9GLOM</name>
<gene>
    <name evidence="1" type="ORF">POCULU_LOCUS2705</name>
</gene>
<evidence type="ECO:0000313" key="1">
    <source>
        <dbReference type="EMBL" id="CAG8503659.1"/>
    </source>
</evidence>
<feature type="non-terminal residue" evidence="1">
    <location>
        <position position="1"/>
    </location>
</feature>
<evidence type="ECO:0000313" key="2">
    <source>
        <dbReference type="Proteomes" id="UP000789572"/>
    </source>
</evidence>
<sequence length="115" mass="12956">MHLGDYETALSISLSVNVDTNTRTGCMIEILRALLRGDTYGLAGIWEEVIKECQHAEALCKQNGLHKMFANAGSFRLSKAFVEMSKRVHERARSQELLENTKSIVLDYLDLIDDP</sequence>
<dbReference type="EMBL" id="CAJVPJ010000264">
    <property type="protein sequence ID" value="CAG8503659.1"/>
    <property type="molecule type" value="Genomic_DNA"/>
</dbReference>
<protein>
    <submittedName>
        <fullName evidence="1">4869_t:CDS:1</fullName>
    </submittedName>
</protein>
<dbReference type="Proteomes" id="UP000789572">
    <property type="component" value="Unassembled WGS sequence"/>
</dbReference>
<organism evidence="1 2">
    <name type="scientific">Paraglomus occultum</name>
    <dbReference type="NCBI Taxonomy" id="144539"/>
    <lineage>
        <taxon>Eukaryota</taxon>
        <taxon>Fungi</taxon>
        <taxon>Fungi incertae sedis</taxon>
        <taxon>Mucoromycota</taxon>
        <taxon>Glomeromycotina</taxon>
        <taxon>Glomeromycetes</taxon>
        <taxon>Paraglomerales</taxon>
        <taxon>Paraglomeraceae</taxon>
        <taxon>Paraglomus</taxon>
    </lineage>
</organism>
<dbReference type="AlphaFoldDB" id="A0A9N9F1I8"/>
<proteinExistence type="predicted"/>
<reference evidence="1" key="1">
    <citation type="submission" date="2021-06" db="EMBL/GenBank/DDBJ databases">
        <authorList>
            <person name="Kallberg Y."/>
            <person name="Tangrot J."/>
            <person name="Rosling A."/>
        </authorList>
    </citation>
    <scope>NUCLEOTIDE SEQUENCE</scope>
    <source>
        <strain evidence="1">IA702</strain>
    </source>
</reference>
<dbReference type="OrthoDB" id="2416021at2759"/>
<keyword evidence="2" id="KW-1185">Reference proteome</keyword>
<comment type="caution">
    <text evidence="1">The sequence shown here is derived from an EMBL/GenBank/DDBJ whole genome shotgun (WGS) entry which is preliminary data.</text>
</comment>